<evidence type="ECO:0000256" key="6">
    <source>
        <dbReference type="SAM" id="MobiDB-lite"/>
    </source>
</evidence>
<feature type="region of interest" description="Disordered" evidence="6">
    <location>
        <begin position="24"/>
        <end position="55"/>
    </location>
</feature>
<evidence type="ECO:0000256" key="5">
    <source>
        <dbReference type="ARBA" id="ARBA00023180"/>
    </source>
</evidence>
<dbReference type="PANTHER" id="PTHR11802">
    <property type="entry name" value="SERINE PROTEASE FAMILY S10 SERINE CARBOXYPEPTIDASE"/>
    <property type="match status" value="1"/>
</dbReference>
<keyword evidence="3" id="KW-0645">Protease</keyword>
<accession>A0A3M7B3B5</accession>
<evidence type="ECO:0000256" key="4">
    <source>
        <dbReference type="ARBA" id="ARBA00022801"/>
    </source>
</evidence>
<keyword evidence="5" id="KW-0325">Glycoprotein</keyword>
<evidence type="ECO:0008006" key="10">
    <source>
        <dbReference type="Google" id="ProtNLM"/>
    </source>
</evidence>
<dbReference type="Pfam" id="PF00450">
    <property type="entry name" value="Peptidase_S10"/>
    <property type="match status" value="2"/>
</dbReference>
<keyword evidence="2" id="KW-0121">Carboxypeptidase</keyword>
<comment type="similarity">
    <text evidence="1">Belongs to the peptidase S10 family.</text>
</comment>
<gene>
    <name evidence="8" type="ORF">D0866_05416</name>
</gene>
<dbReference type="PRINTS" id="PR00724">
    <property type="entry name" value="CRBOXYPTASEC"/>
</dbReference>
<dbReference type="PANTHER" id="PTHR11802:SF116">
    <property type="entry name" value="CARBOXYPEPTIDASE"/>
    <property type="match status" value="1"/>
</dbReference>
<dbReference type="GO" id="GO:0006508">
    <property type="term" value="P:proteolysis"/>
    <property type="evidence" value="ECO:0007669"/>
    <property type="project" value="UniProtKB-KW"/>
</dbReference>
<dbReference type="InterPro" id="IPR001563">
    <property type="entry name" value="Peptidase_S10"/>
</dbReference>
<keyword evidence="4" id="KW-0378">Hydrolase</keyword>
<evidence type="ECO:0000313" key="8">
    <source>
        <dbReference type="EMBL" id="RMY34195.1"/>
    </source>
</evidence>
<dbReference type="SUPFAM" id="SSF53474">
    <property type="entry name" value="alpha/beta-Hydrolases"/>
    <property type="match status" value="1"/>
</dbReference>
<feature type="signal peptide" evidence="7">
    <location>
        <begin position="1"/>
        <end position="18"/>
    </location>
</feature>
<dbReference type="GO" id="GO:0004185">
    <property type="term" value="F:serine-type carboxypeptidase activity"/>
    <property type="evidence" value="ECO:0007669"/>
    <property type="project" value="InterPro"/>
</dbReference>
<dbReference type="Gene3D" id="3.40.50.1820">
    <property type="entry name" value="alpha/beta hydrolase"/>
    <property type="match status" value="1"/>
</dbReference>
<comment type="caution">
    <text evidence="8">The sequence shown here is derived from an EMBL/GenBank/DDBJ whole genome shotgun (WGS) entry which is preliminary data.</text>
</comment>
<dbReference type="InterPro" id="IPR033124">
    <property type="entry name" value="Ser_caboxypep_his_AS"/>
</dbReference>
<dbReference type="InterPro" id="IPR029058">
    <property type="entry name" value="AB_hydrolase_fold"/>
</dbReference>
<evidence type="ECO:0000256" key="7">
    <source>
        <dbReference type="SAM" id="SignalP"/>
    </source>
</evidence>
<dbReference type="EMBL" id="QWIM01000475">
    <property type="protein sequence ID" value="RMY34195.1"/>
    <property type="molecule type" value="Genomic_DNA"/>
</dbReference>
<proteinExistence type="inferred from homology"/>
<evidence type="ECO:0000256" key="3">
    <source>
        <dbReference type="ARBA" id="ARBA00022670"/>
    </source>
</evidence>
<dbReference type="AlphaFoldDB" id="A0A3M7B3B5"/>
<keyword evidence="7" id="KW-0732">Signal</keyword>
<evidence type="ECO:0000256" key="2">
    <source>
        <dbReference type="ARBA" id="ARBA00022645"/>
    </source>
</evidence>
<organism evidence="8 9">
    <name type="scientific">Hortaea werneckii</name>
    <name type="common">Black yeast</name>
    <name type="synonym">Cladosporium werneckii</name>
    <dbReference type="NCBI Taxonomy" id="91943"/>
    <lineage>
        <taxon>Eukaryota</taxon>
        <taxon>Fungi</taxon>
        <taxon>Dikarya</taxon>
        <taxon>Ascomycota</taxon>
        <taxon>Pezizomycotina</taxon>
        <taxon>Dothideomycetes</taxon>
        <taxon>Dothideomycetidae</taxon>
        <taxon>Mycosphaerellales</taxon>
        <taxon>Teratosphaeriaceae</taxon>
        <taxon>Hortaea</taxon>
    </lineage>
</organism>
<name>A0A3M7B3B5_HORWE</name>
<feature type="chain" id="PRO_5017938803" description="Carboxypeptidase" evidence="7">
    <location>
        <begin position="19"/>
        <end position="528"/>
    </location>
</feature>
<evidence type="ECO:0000256" key="1">
    <source>
        <dbReference type="ARBA" id="ARBA00009431"/>
    </source>
</evidence>
<evidence type="ECO:0000313" key="9">
    <source>
        <dbReference type="Proteomes" id="UP000276864"/>
    </source>
</evidence>
<sequence>MHLPTFYAVAFGLTSVAAVQSPHKKAEKFTKRSESIQPKPASNKKRQTTSLNSKTEKYAVNGTAIPEVDFDIGESYAGTLSINGNASNENSLYFWYFPTDNEAAGDEIVIWLNGGPGCSSLDGLFQENGPFLWQSGTYSPIENPWSWTNVTNMVWIDQPVGTGFSPAAEGVPATIKDEKDVAEDFMGFWKNFMETFDLVGRKVYLTGTSSFSEKGTHHAEGAVNARKRTDALENAGIHLNKYASVFALNETFMTDINERAEKCGYFEFMDYALNFPPITKLPSGPNISAPGCSVWDDIVTAAITVNPCFNFYHLTDFCPYLWDELGFPSLGWGPNNYFNRSDVQKAINAPPTSYAICGNDNLGLDSSIPSALGPLPSVIERTNNVILGHGWLDYLLLANGSLATIQNMTWNGAQGFQSPPSDPFVVPSNPGLDEVITAVLYQGSIPEEPVGIVTGAGVMGTTHTERGLTFVTVDLAGHEIPQYVPGAGYRQLEFLLGRIPSLTYEGGWSTGNGTGAFAPLGNSTMRRV</sequence>
<dbReference type="PROSITE" id="PS00560">
    <property type="entry name" value="CARBOXYPEPT_SER_HIS"/>
    <property type="match status" value="1"/>
</dbReference>
<reference evidence="8 9" key="1">
    <citation type="journal article" date="2018" name="BMC Genomics">
        <title>Genomic evidence for intraspecific hybridization in a clonal and extremely halotolerant yeast.</title>
        <authorList>
            <person name="Gostincar C."/>
            <person name="Stajich J.E."/>
            <person name="Zupancic J."/>
            <person name="Zalar P."/>
            <person name="Gunde-Cimerman N."/>
        </authorList>
    </citation>
    <scope>NUCLEOTIDE SEQUENCE [LARGE SCALE GENOMIC DNA]</scope>
    <source>
        <strain evidence="8 9">EXF-6651</strain>
    </source>
</reference>
<protein>
    <recommendedName>
        <fullName evidence="10">Carboxypeptidase</fullName>
    </recommendedName>
</protein>
<dbReference type="Proteomes" id="UP000276864">
    <property type="component" value="Unassembled WGS sequence"/>
</dbReference>